<evidence type="ECO:0000313" key="5">
    <source>
        <dbReference type="EMBL" id="SDM18761.1"/>
    </source>
</evidence>
<dbReference type="AlphaFoldDB" id="A0A1G9R6K8"/>
<dbReference type="EMBL" id="FNGO01000020">
    <property type="protein sequence ID" value="SDM18761.1"/>
    <property type="molecule type" value="Genomic_DNA"/>
</dbReference>
<reference evidence="5 6" key="1">
    <citation type="submission" date="2016-10" db="EMBL/GenBank/DDBJ databases">
        <authorList>
            <person name="de Groot N.N."/>
        </authorList>
    </citation>
    <scope>NUCLEOTIDE SEQUENCE [LARGE SCALE GENOMIC DNA]</scope>
    <source>
        <strain evidence="5 6">SLAS-1</strain>
    </source>
</reference>
<dbReference type="PANTHER" id="PTHR43293">
    <property type="entry name" value="ACETATE COA-TRANSFERASE YDIF"/>
    <property type="match status" value="1"/>
</dbReference>
<dbReference type="PANTHER" id="PTHR43293:SF1">
    <property type="entry name" value="ACETATE COA-TRANSFERASE YDIF"/>
    <property type="match status" value="1"/>
</dbReference>
<dbReference type="SUPFAM" id="SSF100950">
    <property type="entry name" value="NagB/RpiA/CoA transferase-like"/>
    <property type="match status" value="2"/>
</dbReference>
<evidence type="ECO:0000256" key="2">
    <source>
        <dbReference type="ARBA" id="ARBA00022679"/>
    </source>
</evidence>
<name>A0A1G9R6K8_9FIRM</name>
<proteinExistence type="inferred from homology"/>
<gene>
    <name evidence="5" type="ORF">SAMN04488692_12029</name>
</gene>
<dbReference type="OrthoDB" id="9805230at2"/>
<dbReference type="GO" id="GO:0008410">
    <property type="term" value="F:CoA-transferase activity"/>
    <property type="evidence" value="ECO:0007669"/>
    <property type="project" value="InterPro"/>
</dbReference>
<feature type="active site" description="5-glutamyl coenzyme A thioester intermediate" evidence="4">
    <location>
        <position position="327"/>
    </location>
</feature>
<dbReference type="Pfam" id="PF01144">
    <property type="entry name" value="CoA_trans"/>
    <property type="match status" value="1"/>
</dbReference>
<evidence type="ECO:0000256" key="3">
    <source>
        <dbReference type="PIRNR" id="PIRNR000858"/>
    </source>
</evidence>
<comment type="similarity">
    <text evidence="1 3">Belongs to the 3-oxoacid CoA-transferase family.</text>
</comment>
<sequence>MSVGFEKKITVSEASHLVDDEDTVAIAGFVGFGHPEDITANLEKRFQEEEKPEDLTLVYAAGQGDGKTRGMNHLAYEGMLKRVVGGHWGLAPELGKLANQNKIEAYNFPQGVITHMYRDIAAGKPGTITHVGLKTLADPRVQGGKLNDITEEDLVELIEIDGEKYLRYKPLSIDVAIIRGTTADEKGNITMEKEALTLESLPIAQAAQNSGGIVIAQVERTARNGTLDPKLVNIPGILVDYVVETENMENHQQSFVEEHNPAFTGEIKVPLESLETMELTERKVIARRAAMELVPNAIVNLGIGMPEGVASVASEEGVSEEMKLTVEAGPIGGVPAGGGNFGAATNPEVIIDQPYQFDYYDGGGLDVAFLGLAQADETGNVNVSKFGPRIAGVGGFVNITQNAQKVVYCGTFTAKGLEVEVSEGTLEIIEEGEIIKFLEEVEQISFSGEYAVEENQDILYVTERAVFELNSEGIKLTEIAPGVDLEKDVLEQMGFEPQIADDLQKMPESIFQPEKMGLEIG</sequence>
<protein>
    <submittedName>
        <fullName evidence="5">Propionate CoA-transferase</fullName>
    </submittedName>
</protein>
<dbReference type="InterPro" id="IPR014388">
    <property type="entry name" value="3-oxoacid_CoA-transferase"/>
</dbReference>
<dbReference type="Gene3D" id="3.40.1080.10">
    <property type="entry name" value="Glutaconate Coenzyme A-transferase"/>
    <property type="match status" value="2"/>
</dbReference>
<dbReference type="InterPro" id="IPR004165">
    <property type="entry name" value="CoA_trans_fam_I"/>
</dbReference>
<dbReference type="InterPro" id="IPR037171">
    <property type="entry name" value="NagB/RpiA_transferase-like"/>
</dbReference>
<keyword evidence="6" id="KW-1185">Reference proteome</keyword>
<dbReference type="PIRSF" id="PIRSF000858">
    <property type="entry name" value="SCOT-t"/>
    <property type="match status" value="1"/>
</dbReference>
<organism evidence="5 6">
    <name type="scientific">Halarsenatibacter silvermanii</name>
    <dbReference type="NCBI Taxonomy" id="321763"/>
    <lineage>
        <taxon>Bacteria</taxon>
        <taxon>Bacillati</taxon>
        <taxon>Bacillota</taxon>
        <taxon>Clostridia</taxon>
        <taxon>Halanaerobiales</taxon>
        <taxon>Halarsenatibacteraceae</taxon>
        <taxon>Halarsenatibacter</taxon>
    </lineage>
</organism>
<dbReference type="SMART" id="SM00882">
    <property type="entry name" value="CoA_trans"/>
    <property type="match status" value="1"/>
</dbReference>
<evidence type="ECO:0000313" key="6">
    <source>
        <dbReference type="Proteomes" id="UP000199476"/>
    </source>
</evidence>
<dbReference type="GO" id="GO:0046952">
    <property type="term" value="P:ketone body catabolic process"/>
    <property type="evidence" value="ECO:0007669"/>
    <property type="project" value="InterPro"/>
</dbReference>
<keyword evidence="2 3" id="KW-0808">Transferase</keyword>
<dbReference type="RefSeq" id="WP_089761286.1">
    <property type="nucleotide sequence ID" value="NZ_FNGO01000020.1"/>
</dbReference>
<accession>A0A1G9R6K8</accession>
<dbReference type="STRING" id="321763.SAMN04488692_12029"/>
<evidence type="ECO:0000256" key="4">
    <source>
        <dbReference type="PIRSR" id="PIRSR000858-1"/>
    </source>
</evidence>
<dbReference type="Proteomes" id="UP000199476">
    <property type="component" value="Unassembled WGS sequence"/>
</dbReference>
<evidence type="ECO:0000256" key="1">
    <source>
        <dbReference type="ARBA" id="ARBA00007154"/>
    </source>
</evidence>